<keyword evidence="8 10" id="KW-0653">Protein transport</keyword>
<evidence type="ECO:0000256" key="6">
    <source>
        <dbReference type="ARBA" id="ARBA00022729"/>
    </source>
</evidence>
<dbReference type="GO" id="GO:0044874">
    <property type="term" value="P:lipoprotein localization to outer membrane"/>
    <property type="evidence" value="ECO:0007669"/>
    <property type="project" value="UniProtKB-UniRule"/>
</dbReference>
<dbReference type="InterPro" id="IPR004564">
    <property type="entry name" value="OM_lipoprot_carrier_LolA-like"/>
</dbReference>
<evidence type="ECO:0000256" key="7">
    <source>
        <dbReference type="ARBA" id="ARBA00022764"/>
    </source>
</evidence>
<keyword evidence="6 10" id="KW-0732">Signal</keyword>
<dbReference type="EMBL" id="CP009654">
    <property type="protein sequence ID" value="APC97062.1"/>
    <property type="molecule type" value="Genomic_DNA"/>
</dbReference>
<dbReference type="PANTHER" id="PTHR35869">
    <property type="entry name" value="OUTER-MEMBRANE LIPOPROTEIN CARRIER PROTEIN"/>
    <property type="match status" value="1"/>
</dbReference>
<evidence type="ECO:0000256" key="4">
    <source>
        <dbReference type="ARBA" id="ARBA00014035"/>
    </source>
</evidence>
<evidence type="ECO:0000313" key="11">
    <source>
        <dbReference type="EMBL" id="APC97062.1"/>
    </source>
</evidence>
<dbReference type="Proteomes" id="UP000182521">
    <property type="component" value="Chromosome"/>
</dbReference>
<protein>
    <recommendedName>
        <fullName evidence="4 10">Outer-membrane lipoprotein carrier protein</fullName>
    </recommendedName>
</protein>
<reference evidence="12" key="1">
    <citation type="submission" date="2014-10" db="EMBL/GenBank/DDBJ databases">
        <authorList>
            <person name="Kuske C.R."/>
            <person name="Challacombe J.F."/>
            <person name="Daligault H.E."/>
            <person name="Davenport K.W."/>
            <person name="Johnson S.L."/>
            <person name="Siddaramappa S."/>
            <person name="Petersen J.M."/>
        </authorList>
    </citation>
    <scope>NUCLEOTIDE SEQUENCE [LARGE SCALE GENOMIC DNA]</scope>
    <source>
        <strain evidence="12">CA97-1460</strain>
    </source>
</reference>
<evidence type="ECO:0000256" key="8">
    <source>
        <dbReference type="ARBA" id="ARBA00022927"/>
    </source>
</evidence>
<dbReference type="CDD" id="cd16325">
    <property type="entry name" value="LolA"/>
    <property type="match status" value="1"/>
</dbReference>
<evidence type="ECO:0000256" key="5">
    <source>
        <dbReference type="ARBA" id="ARBA00022448"/>
    </source>
</evidence>
<comment type="function">
    <text evidence="10">Participates in the translocation of lipoproteins from the inner membrane to the outer membrane. Only forms a complex with a lipoprotein if the residue after the N-terminal Cys is not an aspartate (The Asp acts as a targeting signal to indicate that the lipoprotein should stay in the inner membrane).</text>
</comment>
<dbReference type="GO" id="GO:0042597">
    <property type="term" value="C:periplasmic space"/>
    <property type="evidence" value="ECO:0007669"/>
    <property type="project" value="UniProtKB-SubCell"/>
</dbReference>
<sequence precursor="true">MKKIVILILLVFSMNISLAQSSTESLIYKIQNIHSMSANFSQTLIDGQNNSNITSQGNMFLEKPSFFNWTTTSPNNQEIISNGKNLWFYDADLEQLVIKNLSNDIAQAPYLILLSKNSEKLDTLFKVKVNKDNSYTLKPKDNDSIINNIRIKFDDNNNLKSLDISTSLHQYTKIEFSNVETNVEISKNKFEFSAPKGTDIINETKN</sequence>
<evidence type="ECO:0000256" key="2">
    <source>
        <dbReference type="ARBA" id="ARBA00007615"/>
    </source>
</evidence>
<keyword evidence="9 10" id="KW-0143">Chaperone</keyword>
<evidence type="ECO:0000256" key="9">
    <source>
        <dbReference type="ARBA" id="ARBA00023186"/>
    </source>
</evidence>
<dbReference type="NCBIfam" id="TIGR00547">
    <property type="entry name" value="lolA"/>
    <property type="match status" value="1"/>
</dbReference>
<dbReference type="PANTHER" id="PTHR35869:SF1">
    <property type="entry name" value="OUTER-MEMBRANE LIPOPROTEIN CARRIER PROTEIN"/>
    <property type="match status" value="1"/>
</dbReference>
<accession>A0A1J0KTT3</accession>
<dbReference type="OrthoDB" id="9787361at2"/>
<dbReference type="Pfam" id="PF03548">
    <property type="entry name" value="LolA"/>
    <property type="match status" value="1"/>
</dbReference>
<evidence type="ECO:0000313" key="12">
    <source>
        <dbReference type="Proteomes" id="UP000182521"/>
    </source>
</evidence>
<comment type="similarity">
    <text evidence="2 10">Belongs to the LolA family.</text>
</comment>
<dbReference type="Gene3D" id="2.50.20.10">
    <property type="entry name" value="Lipoprotein localisation LolA/LolB/LppX"/>
    <property type="match status" value="1"/>
</dbReference>
<dbReference type="HAMAP" id="MF_00240">
    <property type="entry name" value="LolA"/>
    <property type="match status" value="1"/>
</dbReference>
<keyword evidence="5 10" id="KW-0813">Transport</keyword>
<dbReference type="InterPro" id="IPR018323">
    <property type="entry name" value="OM_lipoprot_carrier_LolA_Pbac"/>
</dbReference>
<evidence type="ECO:0000256" key="1">
    <source>
        <dbReference type="ARBA" id="ARBA00004418"/>
    </source>
</evidence>
<dbReference type="GO" id="GO:0042953">
    <property type="term" value="P:lipoprotein transport"/>
    <property type="evidence" value="ECO:0007669"/>
    <property type="project" value="InterPro"/>
</dbReference>
<dbReference type="InterPro" id="IPR029046">
    <property type="entry name" value="LolA/LolB/LppX"/>
</dbReference>
<evidence type="ECO:0000256" key="10">
    <source>
        <dbReference type="HAMAP-Rule" id="MF_00240"/>
    </source>
</evidence>
<name>A0A1J0KTT3_9GAMM</name>
<dbReference type="KEGG" id="frc:KX01_701"/>
<feature type="chain" id="PRO_5009730786" description="Outer-membrane lipoprotein carrier protein" evidence="10">
    <location>
        <begin position="20"/>
        <end position="206"/>
    </location>
</feature>
<gene>
    <name evidence="10 11" type="primary">lolA</name>
    <name evidence="11" type="ORF">KX01_701</name>
</gene>
<feature type="signal peptide" evidence="10">
    <location>
        <begin position="1"/>
        <end position="19"/>
    </location>
</feature>
<dbReference type="AlphaFoldDB" id="A0A1J0KTT3"/>
<comment type="subcellular location">
    <subcellularLocation>
        <location evidence="1 10">Periplasm</location>
    </subcellularLocation>
</comment>
<keyword evidence="12" id="KW-1185">Reference proteome</keyword>
<keyword evidence="7 10" id="KW-0574">Periplasm</keyword>
<evidence type="ECO:0000256" key="3">
    <source>
        <dbReference type="ARBA" id="ARBA00011245"/>
    </source>
</evidence>
<organism evidence="11 12">
    <name type="scientific">Francisella frigiditurris</name>
    <dbReference type="NCBI Taxonomy" id="1542390"/>
    <lineage>
        <taxon>Bacteria</taxon>
        <taxon>Pseudomonadati</taxon>
        <taxon>Pseudomonadota</taxon>
        <taxon>Gammaproteobacteria</taxon>
        <taxon>Thiotrichales</taxon>
        <taxon>Francisellaceae</taxon>
        <taxon>Francisella</taxon>
    </lineage>
</organism>
<dbReference type="STRING" id="1542390.KX01_701"/>
<proteinExistence type="inferred from homology"/>
<comment type="subunit">
    <text evidence="3 10">Monomer.</text>
</comment>
<dbReference type="RefSeq" id="WP_071663665.1">
    <property type="nucleotide sequence ID" value="NZ_CP009654.1"/>
</dbReference>
<dbReference type="SUPFAM" id="SSF89392">
    <property type="entry name" value="Prokaryotic lipoproteins and lipoprotein localization factors"/>
    <property type="match status" value="1"/>
</dbReference>